<dbReference type="EMBL" id="CP033021">
    <property type="protein sequence ID" value="AYN65703.1"/>
    <property type="molecule type" value="Genomic_DNA"/>
</dbReference>
<evidence type="ECO:0000313" key="2">
    <source>
        <dbReference type="EMBL" id="AYN65703.1"/>
    </source>
</evidence>
<protein>
    <recommendedName>
        <fullName evidence="4">Lipoprotein</fullName>
    </recommendedName>
</protein>
<feature type="signal peptide" evidence="1">
    <location>
        <begin position="1"/>
        <end position="23"/>
    </location>
</feature>
<gene>
    <name evidence="2" type="ORF">KN71_001650</name>
</gene>
<accession>A0A454CAL8</accession>
<evidence type="ECO:0008006" key="4">
    <source>
        <dbReference type="Google" id="ProtNLM"/>
    </source>
</evidence>
<evidence type="ECO:0000256" key="1">
    <source>
        <dbReference type="SAM" id="SignalP"/>
    </source>
</evidence>
<sequence>MKKKFYFNSILIASALSFMPLIICSCQTKKDNYIIEGSNAYIDISKISRVFLHRLSIGQIAALHNMYKIFYYYDNSNKKQYYDSAYVNGQKLYLRNANKNVEYKLNFPIKPSWKQEISKFDNINIVKSNKPSDINNFLNQYSFDEVDSAGDVNDEWYSILGDKRKKDFNRNNDPYFEDMQTVIFRLIQDTELNYSIMKSKYLINSKRENVITQNLFKNKYIQASSWLNDEEHEQHRQWFKRFLVIYLNKFNVNVGDVDIDWKNAKIVRSFSGTTDYIRFKFKDIKDWNGKSLLRNDKKNIEYYINGFRTYATNQKFGVGNQGLKEELPLFNDYVPNPLLEIDGMKFMNIIDNINYFVKGATDINYWNAKGLMYLFQSFKNEPGFFKLAVPEYKKNEDKEYKIIDFEYTPYFETNQIFKAIVRVFKLNGTYKDYVLISSNFDDHGHRLKGLITKNALPNELKASDIYSIRADSEPIKQGIKLDDFIDKNNKNSVFRYMLNESAKKLENIFEYWNNNNKQNYEVANLLLAKDPFQLKLLASYLNNYLLAYALENKADEVFSGIKRIDLNIVKLPNQPIGRLYLKMDFVSYANNQDFKFKSKNEKIVKSVYLYWNGFKGYDQQKYGNEYFTIDKITDGDN</sequence>
<proteinExistence type="predicted"/>
<dbReference type="RefSeq" id="WP_036438517.1">
    <property type="nucleotide sequence ID" value="NZ_CP033021.1"/>
</dbReference>
<dbReference type="NCBIfam" id="NF045963">
    <property type="entry name" value="MAG3240_fam"/>
    <property type="match status" value="1"/>
</dbReference>
<keyword evidence="1" id="KW-0732">Signal</keyword>
<reference evidence="2 3" key="2">
    <citation type="submission" date="2018-10" db="EMBL/GenBank/DDBJ databases">
        <title>Detection and isolation of Mycoplasma hominis as a predominant microorganism from pelvic cavity of patient with salpingitis and tubo-ovarian abscess.</title>
        <authorList>
            <person name="Guschin A.E."/>
            <person name="Khayrullina G.A."/>
            <person name="Rakovskaya I.V."/>
            <person name="Shelenkov A.A."/>
            <person name="Shagin D.A."/>
        </authorList>
    </citation>
    <scope>NUCLEOTIDE SEQUENCE [LARGE SCALE GENOMIC DNA]</scope>
    <source>
        <strain evidence="3">TOA</strain>
    </source>
</reference>
<dbReference type="AlphaFoldDB" id="A0A454CAL8"/>
<dbReference type="OrthoDB" id="401027at2"/>
<dbReference type="Proteomes" id="UP000029712">
    <property type="component" value="Chromosome"/>
</dbReference>
<evidence type="ECO:0000313" key="3">
    <source>
        <dbReference type="Proteomes" id="UP000029712"/>
    </source>
</evidence>
<organism evidence="2 3">
    <name type="scientific">Metamycoplasma hominis</name>
    <name type="common">Mycoplasma hominis</name>
    <dbReference type="NCBI Taxonomy" id="2098"/>
    <lineage>
        <taxon>Bacteria</taxon>
        <taxon>Bacillati</taxon>
        <taxon>Mycoplasmatota</taxon>
        <taxon>Mycoplasmoidales</taxon>
        <taxon>Metamycoplasmataceae</taxon>
        <taxon>Metamycoplasma</taxon>
    </lineage>
</organism>
<dbReference type="PROSITE" id="PS51257">
    <property type="entry name" value="PROKAR_LIPOPROTEIN"/>
    <property type="match status" value="1"/>
</dbReference>
<feature type="chain" id="PRO_5019223223" description="Lipoprotein" evidence="1">
    <location>
        <begin position="24"/>
        <end position="637"/>
    </location>
</feature>
<reference evidence="2 3" key="1">
    <citation type="submission" date="2014-08" db="EMBL/GenBank/DDBJ databases">
        <authorList>
            <person name="Kuleshov K."/>
            <person name="Dedkov V."/>
            <person name="Markelov M."/>
            <person name="Pimkina E."/>
        </authorList>
    </citation>
    <scope>NUCLEOTIDE SEQUENCE [LARGE SCALE GENOMIC DNA]</scope>
    <source>
        <strain evidence="3">TOA</strain>
    </source>
</reference>
<name>A0A454CAL8_METHO</name>